<organism evidence="1 2">
    <name type="scientific">Coregonus suidteri</name>
    <dbReference type="NCBI Taxonomy" id="861788"/>
    <lineage>
        <taxon>Eukaryota</taxon>
        <taxon>Metazoa</taxon>
        <taxon>Chordata</taxon>
        <taxon>Craniata</taxon>
        <taxon>Vertebrata</taxon>
        <taxon>Euteleostomi</taxon>
        <taxon>Actinopterygii</taxon>
        <taxon>Neopterygii</taxon>
        <taxon>Teleostei</taxon>
        <taxon>Protacanthopterygii</taxon>
        <taxon>Salmoniformes</taxon>
        <taxon>Salmonidae</taxon>
        <taxon>Coregoninae</taxon>
        <taxon>Coregonus</taxon>
    </lineage>
</organism>
<gene>
    <name evidence="1" type="ORF">J4Q44_G00300040</name>
</gene>
<name>A0AAN8LA65_9TELE</name>
<sequence>MLQYLRTLTEDTTELKPQLATSLANQQSNGSCRDMSLPKGIQLPLKDRQDLERRLRRDTDLHEKRVRFLAIKGAEDIRKQCGACYQASSQMTSPWPQPGLG</sequence>
<proteinExistence type="predicted"/>
<reference evidence="1 2" key="1">
    <citation type="submission" date="2021-04" db="EMBL/GenBank/DDBJ databases">
        <authorList>
            <person name="De Guttry C."/>
            <person name="Zahm M."/>
            <person name="Klopp C."/>
            <person name="Cabau C."/>
            <person name="Louis A."/>
            <person name="Berthelot C."/>
            <person name="Parey E."/>
            <person name="Roest Crollius H."/>
            <person name="Montfort J."/>
            <person name="Robinson-Rechavi M."/>
            <person name="Bucao C."/>
            <person name="Bouchez O."/>
            <person name="Gislard M."/>
            <person name="Lluch J."/>
            <person name="Milhes M."/>
            <person name="Lampietro C."/>
            <person name="Lopez Roques C."/>
            <person name="Donnadieu C."/>
            <person name="Braasch I."/>
            <person name="Desvignes T."/>
            <person name="Postlethwait J."/>
            <person name="Bobe J."/>
            <person name="Wedekind C."/>
            <person name="Guiguen Y."/>
        </authorList>
    </citation>
    <scope>NUCLEOTIDE SEQUENCE [LARGE SCALE GENOMIC DNA]</scope>
    <source>
        <strain evidence="1">Cs_M1</strain>
        <tissue evidence="1">Blood</tissue>
    </source>
</reference>
<keyword evidence="2" id="KW-1185">Reference proteome</keyword>
<dbReference type="EMBL" id="JAGTTL010000028">
    <property type="protein sequence ID" value="KAK6299971.1"/>
    <property type="molecule type" value="Genomic_DNA"/>
</dbReference>
<comment type="caution">
    <text evidence="1">The sequence shown here is derived from an EMBL/GenBank/DDBJ whole genome shotgun (WGS) entry which is preliminary data.</text>
</comment>
<dbReference type="AlphaFoldDB" id="A0AAN8LA65"/>
<evidence type="ECO:0000313" key="2">
    <source>
        <dbReference type="Proteomes" id="UP001356427"/>
    </source>
</evidence>
<dbReference type="Proteomes" id="UP001356427">
    <property type="component" value="Unassembled WGS sequence"/>
</dbReference>
<evidence type="ECO:0000313" key="1">
    <source>
        <dbReference type="EMBL" id="KAK6299971.1"/>
    </source>
</evidence>
<protein>
    <submittedName>
        <fullName evidence="1">Uncharacterized protein</fullName>
    </submittedName>
</protein>
<accession>A0AAN8LA65</accession>